<dbReference type="NCBIfam" id="TIGR02547">
    <property type="entry name" value="casA_cse1"/>
    <property type="match status" value="1"/>
</dbReference>
<name>A0A7Z0CIK9_9MICO</name>
<dbReference type="Proteomes" id="UP000547973">
    <property type="component" value="Unassembled WGS sequence"/>
</dbReference>
<organism evidence="1 2">
    <name type="scientific">Demequina lutea</name>
    <dbReference type="NCBI Taxonomy" id="431489"/>
    <lineage>
        <taxon>Bacteria</taxon>
        <taxon>Bacillati</taxon>
        <taxon>Actinomycetota</taxon>
        <taxon>Actinomycetes</taxon>
        <taxon>Micrococcales</taxon>
        <taxon>Demequinaceae</taxon>
        <taxon>Demequina</taxon>
    </lineage>
</organism>
<dbReference type="RefSeq" id="WP_062076195.1">
    <property type="nucleotide sequence ID" value="NZ_BBRC01000019.1"/>
</dbReference>
<comment type="caution">
    <text evidence="1">The sequence shown here is derived from an EMBL/GenBank/DDBJ whole genome shotgun (WGS) entry which is preliminary data.</text>
</comment>
<dbReference type="CDD" id="cd09729">
    <property type="entry name" value="Cse1_I-E"/>
    <property type="match status" value="1"/>
</dbReference>
<gene>
    <name evidence="1" type="ORF">BKA03_002163</name>
</gene>
<proteinExistence type="predicted"/>
<sequence length="545" mass="60104">MPPEATPSFNLVRRPWIPVVRIDGRVDDLSILGVLEQAADLRQIIGDVPTQVFAIQRILLAILHRAWNGPESIADWTHRREHWDDSLDEVRDYLDAFKDRFDLRHPRTPFFQVAGLHTAKDEHSGLEKLIADVPNGQPFFTTRIGRGLERISWPEAARWLIHVHAFDPSGIRSGVVGDPRVKGGKGYPLGPGWSGQIGGVSLVGADVRETLLLNLLVPQECEMPSSGHDLPPWERPAVGVEVEGADSRPPTGHLDLYTWQTRRVRLVGDDNGVVGLVLAQGDRATPQNRQALEPMCAWRFSEPQTKKFGTPTYMPLKHNPERAFWRGLAALLPEVATPEASGEPARRLQPGVLKWVAALRYADVLDDEAVVRVRATGMAYGSNESVVDEIVDDLLSLPIALLRADDSRLRTVAVEAVEQADKAVLALANLAGNLQAATGAGDVDGPRDRAREVAYAGLDAPFRTWVLSLRQDEDPLEASARWQQLVRAIVWSLSRELIGATGPAGWIGREVRNRHVDTSQSDAWFRGQLGAALPRGFVEQKGKIA</sequence>
<dbReference type="InterPro" id="IPR013381">
    <property type="entry name" value="CRISPR-assoc_prot_Cse1"/>
</dbReference>
<keyword evidence="2" id="KW-1185">Reference proteome</keyword>
<protein>
    <submittedName>
        <fullName evidence="1">CRISPR system Cascade subunit CasA</fullName>
    </submittedName>
</protein>
<accession>A0A7Z0CIK9</accession>
<dbReference type="Pfam" id="PF09481">
    <property type="entry name" value="CRISPR_Cse1"/>
    <property type="match status" value="1"/>
</dbReference>
<dbReference type="EMBL" id="JACBZO010000001">
    <property type="protein sequence ID" value="NYI42044.1"/>
    <property type="molecule type" value="Genomic_DNA"/>
</dbReference>
<dbReference type="Gene3D" id="1.10.132.100">
    <property type="match status" value="1"/>
</dbReference>
<reference evidence="1 2" key="1">
    <citation type="submission" date="2020-07" db="EMBL/GenBank/DDBJ databases">
        <title>Sequencing the genomes of 1000 actinobacteria strains.</title>
        <authorList>
            <person name="Klenk H.-P."/>
        </authorList>
    </citation>
    <scope>NUCLEOTIDE SEQUENCE [LARGE SCALE GENOMIC DNA]</scope>
    <source>
        <strain evidence="1 2">DSM 19970</strain>
    </source>
</reference>
<dbReference type="AlphaFoldDB" id="A0A7Z0CIK9"/>
<evidence type="ECO:0000313" key="1">
    <source>
        <dbReference type="EMBL" id="NYI42044.1"/>
    </source>
</evidence>
<evidence type="ECO:0000313" key="2">
    <source>
        <dbReference type="Proteomes" id="UP000547973"/>
    </source>
</evidence>